<feature type="region of interest" description="Disordered" evidence="1">
    <location>
        <begin position="1"/>
        <end position="49"/>
    </location>
</feature>
<accession>D2NT51</accession>
<dbReference type="EMBL" id="AP011540">
    <property type="protein sequence ID" value="BAI64827.1"/>
    <property type="molecule type" value="Genomic_DNA"/>
</dbReference>
<protein>
    <submittedName>
        <fullName evidence="2">Adenylate cyclase, family 3</fullName>
    </submittedName>
</protein>
<gene>
    <name evidence="2" type="ordered locus">RMDY18_09950</name>
</gene>
<feature type="compositionally biased region" description="Low complexity" evidence="1">
    <location>
        <begin position="26"/>
        <end position="42"/>
    </location>
</feature>
<dbReference type="HOGENOM" id="CLU_782751_0_0_11"/>
<dbReference type="AlphaFoldDB" id="D2NT51"/>
<evidence type="ECO:0000256" key="1">
    <source>
        <dbReference type="SAM" id="MobiDB-lite"/>
    </source>
</evidence>
<reference evidence="3" key="1">
    <citation type="submission" date="2009-07" db="EMBL/GenBank/DDBJ databases">
        <title>Complete genome sequence of Rothia mucilaginosa DJ.</title>
        <authorList>
            <person name="Yamane K."/>
            <person name="Nambu T."/>
            <person name="Mashimo C."/>
            <person name="Sugimori C."/>
            <person name="Yamanaka T."/>
            <person name="Leung K."/>
            <person name="Fukushima H."/>
        </authorList>
    </citation>
    <scope>NUCLEOTIDE SEQUENCE [LARGE SCALE GENOMIC DNA]</scope>
    <source>
        <strain evidence="3">DY-18</strain>
    </source>
</reference>
<organism evidence="2 3">
    <name type="scientific">Rothia mucilaginosa (strain DY-18)</name>
    <name type="common">Stomatococcus mucilaginosus</name>
    <dbReference type="NCBI Taxonomy" id="680646"/>
    <lineage>
        <taxon>Bacteria</taxon>
        <taxon>Bacillati</taxon>
        <taxon>Actinomycetota</taxon>
        <taxon>Actinomycetes</taxon>
        <taxon>Micrococcales</taxon>
        <taxon>Micrococcaceae</taxon>
        <taxon>Rothia</taxon>
    </lineage>
</organism>
<evidence type="ECO:0000313" key="2">
    <source>
        <dbReference type="EMBL" id="BAI64827.1"/>
    </source>
</evidence>
<dbReference type="KEGG" id="rmu:RMDY18_09950"/>
<sequence>MRYNSHSCGATGTNHQQENRHAKGARTPSRSSTESTRSTRPSHTARELCAASRQQVITSRLRSLRQTLNRRASSKHATAGIHQHLRLNARKHAVQISRRSALRTITRRQNRAVEHAQVNTQINQRLTNGRTNHQAARAHLLPLAGSILGGSRSDNTLSHSAPRLAGMTRLRRAHVLNALTLRVRGQRQHERAAVILISQIQRRTQRLKTQIRAQSHRIGTQRRRGTKPRIRVRLHGRTNIAALSISNNQHTISGSAGKQRLQHSKTSRTVTLKQRHLRLQRRRKRGATLIDRLSKSSQTGSRILKTPLLQQVRMRVNTHTQRAALRHRLRQTITKSSGHYASPPSERASTAAAS</sequence>
<keyword evidence="3" id="KW-1185">Reference proteome</keyword>
<reference evidence="2 3" key="2">
    <citation type="journal article" date="2010" name="J Osaka Dent Univ">
        <title>Isolation and identification of Rothia mucilaginosa from persistent apical periodontitis lesions.</title>
        <authorList>
            <person name="Yamane K."/>
            <person name="Yoshida M."/>
            <person name="Fujihira T."/>
            <person name="Baba T."/>
            <person name="Tsuji N."/>
            <person name="Hayashi H."/>
            <person name="Sugimori C."/>
            <person name="Yamanaka T."/>
            <person name="Mashimo C."/>
            <person name="Nambu T."/>
            <person name="Kawai H."/>
            <person name="Fukushima H."/>
        </authorList>
    </citation>
    <scope>NUCLEOTIDE SEQUENCE [LARGE SCALE GENOMIC DNA]</scope>
    <source>
        <strain evidence="2 3">DY-18</strain>
    </source>
</reference>
<dbReference type="Proteomes" id="UP000001883">
    <property type="component" value="Chromosome"/>
</dbReference>
<name>D2NT51_ROTMD</name>
<feature type="compositionally biased region" description="Polar residues" evidence="1">
    <location>
        <begin position="1"/>
        <end position="16"/>
    </location>
</feature>
<feature type="region of interest" description="Disordered" evidence="1">
    <location>
        <begin position="333"/>
        <end position="354"/>
    </location>
</feature>
<proteinExistence type="predicted"/>
<reference evidence="2 3" key="3">
    <citation type="journal article" date="2010" name="Sequencing">
        <title>Complete Genome Sequence of Rothia mucilaginosa DY-18: A Clinical Isolate with Dense Meshwork-Like Structures from a Persistent Apical Periodontitis Lesion.</title>
        <authorList>
            <person name="Yamane K."/>
            <person name="Nambu T."/>
            <person name="Yamanaka T."/>
            <person name="Mashimo C."/>
            <person name="Sugimori C."/>
            <person name="Leung K.-P."/>
            <person name="Fukushima H."/>
        </authorList>
    </citation>
    <scope>NUCLEOTIDE SEQUENCE [LARGE SCALE GENOMIC DNA]</scope>
    <source>
        <strain evidence="2 3">DY-18</strain>
    </source>
</reference>
<evidence type="ECO:0000313" key="3">
    <source>
        <dbReference type="Proteomes" id="UP000001883"/>
    </source>
</evidence>